<dbReference type="Gene3D" id="1.10.287.3240">
    <property type="match status" value="1"/>
</dbReference>
<evidence type="ECO:0000313" key="3">
    <source>
        <dbReference type="EMBL" id="ORX72104.1"/>
    </source>
</evidence>
<dbReference type="RefSeq" id="XP_040745528.1">
    <property type="nucleotide sequence ID" value="XM_040890183.1"/>
</dbReference>
<dbReference type="GO" id="GO:0070072">
    <property type="term" value="P:vacuolar proton-transporting V-type ATPase complex assembly"/>
    <property type="evidence" value="ECO:0007669"/>
    <property type="project" value="InterPro"/>
</dbReference>
<proteinExistence type="predicted"/>
<dbReference type="EMBL" id="MCFD01000003">
    <property type="protein sequence ID" value="ORX72104.1"/>
    <property type="molecule type" value="Genomic_DNA"/>
</dbReference>
<dbReference type="AlphaFoldDB" id="A0A1Y1WG38"/>
<name>A0A1Y1WG38_9FUNG</name>
<dbReference type="Pfam" id="PF21730">
    <property type="entry name" value="Vma22_CCDC115"/>
    <property type="match status" value="1"/>
</dbReference>
<dbReference type="OrthoDB" id="408631at2759"/>
<reference evidence="3 4" key="1">
    <citation type="submission" date="2016-07" db="EMBL/GenBank/DDBJ databases">
        <title>Pervasive Adenine N6-methylation of Active Genes in Fungi.</title>
        <authorList>
            <consortium name="DOE Joint Genome Institute"/>
            <person name="Mondo S.J."/>
            <person name="Dannebaum R.O."/>
            <person name="Kuo R.C."/>
            <person name="Labutti K."/>
            <person name="Haridas S."/>
            <person name="Kuo A."/>
            <person name="Salamov A."/>
            <person name="Ahrendt S.R."/>
            <person name="Lipzen A."/>
            <person name="Sullivan W."/>
            <person name="Andreopoulos W.B."/>
            <person name="Clum A."/>
            <person name="Lindquist E."/>
            <person name="Daum C."/>
            <person name="Ramamoorthy G.K."/>
            <person name="Gryganskyi A."/>
            <person name="Culley D."/>
            <person name="Magnuson J.K."/>
            <person name="James T.Y."/>
            <person name="O'Malley M.A."/>
            <person name="Stajich J.E."/>
            <person name="Spatafora J.W."/>
            <person name="Visel A."/>
            <person name="Grigoriev I.V."/>
        </authorList>
    </citation>
    <scope>NUCLEOTIDE SEQUENCE [LARGE SCALE GENOMIC DNA]</scope>
    <source>
        <strain evidence="3 4">ATCC 12442</strain>
    </source>
</reference>
<dbReference type="GO" id="GO:0051082">
    <property type="term" value="F:unfolded protein binding"/>
    <property type="evidence" value="ECO:0007669"/>
    <property type="project" value="TreeGrafter"/>
</dbReference>
<feature type="region of interest" description="Disordered" evidence="2">
    <location>
        <begin position="77"/>
        <end position="105"/>
    </location>
</feature>
<dbReference type="GeneID" id="63806831"/>
<dbReference type="GO" id="GO:1990871">
    <property type="term" value="C:Vma12-Vma22 assembly complex"/>
    <property type="evidence" value="ECO:0007669"/>
    <property type="project" value="TreeGrafter"/>
</dbReference>
<protein>
    <recommendedName>
        <fullName evidence="1">Vacuolar ATPase assembly protein VMA22</fullName>
    </recommendedName>
</protein>
<evidence type="ECO:0000256" key="2">
    <source>
        <dbReference type="SAM" id="MobiDB-lite"/>
    </source>
</evidence>
<organism evidence="3 4">
    <name type="scientific">Linderina pennispora</name>
    <dbReference type="NCBI Taxonomy" id="61395"/>
    <lineage>
        <taxon>Eukaryota</taxon>
        <taxon>Fungi</taxon>
        <taxon>Fungi incertae sedis</taxon>
        <taxon>Zoopagomycota</taxon>
        <taxon>Kickxellomycotina</taxon>
        <taxon>Kickxellomycetes</taxon>
        <taxon>Kickxellales</taxon>
        <taxon>Kickxellaceae</taxon>
        <taxon>Linderina</taxon>
    </lineage>
</organism>
<sequence length="154" mass="17399">MTHKHSQDLDSQLLQVLDGVAEYQQLQQSAGVTLRKAWFDLAQARRSAGYRWISPDQYSGNMRATATVDPETMQIVRGVPVPEESEAESESETSKPKSKSSKYTDPLHWFGMLVPPSLRDSQRGFQLSLDKLVELAQLQRHVMEGQRRLASAQN</sequence>
<evidence type="ECO:0000313" key="4">
    <source>
        <dbReference type="Proteomes" id="UP000193922"/>
    </source>
</evidence>
<dbReference type="PANTHER" id="PTHR31996:SF2">
    <property type="entry name" value="COILED-COIL DOMAIN-CONTAINING PROTEIN 115"/>
    <property type="match status" value="1"/>
</dbReference>
<comment type="caution">
    <text evidence="3">The sequence shown here is derived from an EMBL/GenBank/DDBJ whole genome shotgun (WGS) entry which is preliminary data.</text>
</comment>
<keyword evidence="4" id="KW-1185">Reference proteome</keyword>
<gene>
    <name evidence="3" type="ORF">DL89DRAFT_291339</name>
</gene>
<dbReference type="Proteomes" id="UP000193922">
    <property type="component" value="Unassembled WGS sequence"/>
</dbReference>
<evidence type="ECO:0000256" key="1">
    <source>
        <dbReference type="ARBA" id="ARBA00093634"/>
    </source>
</evidence>
<accession>A0A1Y1WG38</accession>
<dbReference type="InterPro" id="IPR040357">
    <property type="entry name" value="Vma22/CCDC115"/>
</dbReference>
<dbReference type="PANTHER" id="PTHR31996">
    <property type="entry name" value="COILED-COIL DOMAIN-CONTAINING PROTEIN 115"/>
    <property type="match status" value="1"/>
</dbReference>